<dbReference type="PANTHER" id="PTHR11487:SF0">
    <property type="entry name" value="S-ACYL FATTY ACID SYNTHASE THIOESTERASE, MEDIUM CHAIN"/>
    <property type="match status" value="1"/>
</dbReference>
<evidence type="ECO:0000313" key="4">
    <source>
        <dbReference type="Proteomes" id="UP000028341"/>
    </source>
</evidence>
<dbReference type="Proteomes" id="UP000028341">
    <property type="component" value="Unassembled WGS sequence"/>
</dbReference>
<keyword evidence="4" id="KW-1185">Reference proteome</keyword>
<accession>A0A081XIT9</accession>
<evidence type="ECO:0000313" key="3">
    <source>
        <dbReference type="EMBL" id="KES03462.1"/>
    </source>
</evidence>
<dbReference type="SUPFAM" id="SSF53474">
    <property type="entry name" value="alpha/beta-Hydrolases"/>
    <property type="match status" value="1"/>
</dbReference>
<dbReference type="Pfam" id="PF00975">
    <property type="entry name" value="Thioesterase"/>
    <property type="match status" value="1"/>
</dbReference>
<dbReference type="STRING" id="55952.BU52_30555"/>
<gene>
    <name evidence="3" type="ORF">BU52_30555</name>
</gene>
<reference evidence="3 4" key="1">
    <citation type="submission" date="2014-02" db="EMBL/GenBank/DDBJ databases">
        <title>The genome announcement of Streptomyces toyocaensis NRRL15009.</title>
        <authorList>
            <person name="Hong H.-J."/>
            <person name="Kwun M.J."/>
        </authorList>
    </citation>
    <scope>NUCLEOTIDE SEQUENCE [LARGE SCALE GENOMIC DNA]</scope>
    <source>
        <strain evidence="3 4">NRRL 15009</strain>
    </source>
</reference>
<sequence>MSKTVVLCVPFAGAGASVFRPWVPLAQDRFELAAVQLPGREQRFAEEPYRNAVEAADGLLPEVLERVRGAGPVVLFGHSLGAVLSYEIAHGLAATDGVDLAALVVSGSPGPWTKRENGASGLDDDQFLDRVKEFAGYRHDALEDPEMRELLLPTLRADVEMHESYVPSSDAPLSVPIVSVRGTTDTLVTTEQAMEWSKATSGEFHFVEVEGGHMYLIDNPEGLIDVLADVHPDRI</sequence>
<dbReference type="AlphaFoldDB" id="A0A081XIT9"/>
<dbReference type="InterPro" id="IPR029058">
    <property type="entry name" value="AB_hydrolase_fold"/>
</dbReference>
<protein>
    <submittedName>
        <fullName evidence="3">Thioesterase</fullName>
    </submittedName>
</protein>
<organism evidence="3 4">
    <name type="scientific">Streptomyces toyocaensis</name>
    <dbReference type="NCBI Taxonomy" id="55952"/>
    <lineage>
        <taxon>Bacteria</taxon>
        <taxon>Bacillati</taxon>
        <taxon>Actinomycetota</taxon>
        <taxon>Actinomycetes</taxon>
        <taxon>Kitasatosporales</taxon>
        <taxon>Streptomycetaceae</taxon>
        <taxon>Streptomyces</taxon>
    </lineage>
</organism>
<dbReference type="InterPro" id="IPR001031">
    <property type="entry name" value="Thioesterase"/>
</dbReference>
<name>A0A081XIT9_STRTO</name>
<feature type="domain" description="Thioesterase" evidence="2">
    <location>
        <begin position="6"/>
        <end position="227"/>
    </location>
</feature>
<dbReference type="eggNOG" id="COG3208">
    <property type="taxonomic scope" value="Bacteria"/>
</dbReference>
<dbReference type="EMBL" id="JFCB01000042">
    <property type="protein sequence ID" value="KES03462.1"/>
    <property type="molecule type" value="Genomic_DNA"/>
</dbReference>
<dbReference type="InterPro" id="IPR012223">
    <property type="entry name" value="TEII"/>
</dbReference>
<comment type="similarity">
    <text evidence="1">Belongs to the thioesterase family.</text>
</comment>
<dbReference type="OrthoDB" id="8480037at2"/>
<dbReference type="RefSeq" id="WP_037940309.1">
    <property type="nucleotide sequence ID" value="NZ_JBFADL010000008.1"/>
</dbReference>
<dbReference type="PANTHER" id="PTHR11487">
    <property type="entry name" value="THIOESTERASE"/>
    <property type="match status" value="1"/>
</dbReference>
<dbReference type="Gene3D" id="3.40.50.1820">
    <property type="entry name" value="alpha/beta hydrolase"/>
    <property type="match status" value="1"/>
</dbReference>
<evidence type="ECO:0000256" key="1">
    <source>
        <dbReference type="ARBA" id="ARBA00007169"/>
    </source>
</evidence>
<comment type="caution">
    <text evidence="3">The sequence shown here is derived from an EMBL/GenBank/DDBJ whole genome shotgun (WGS) entry which is preliminary data.</text>
</comment>
<dbReference type="GO" id="GO:0008610">
    <property type="term" value="P:lipid biosynthetic process"/>
    <property type="evidence" value="ECO:0007669"/>
    <property type="project" value="TreeGrafter"/>
</dbReference>
<evidence type="ECO:0000259" key="2">
    <source>
        <dbReference type="Pfam" id="PF00975"/>
    </source>
</evidence>
<proteinExistence type="inferred from homology"/>